<dbReference type="PANTHER" id="PTHR22089">
    <property type="entry name" value="MIRROR-IMAGE POLYDACTYLY GENE 1 PROTEIN"/>
    <property type="match status" value="1"/>
</dbReference>
<comment type="caution">
    <text evidence="2">The sequence shown here is derived from an EMBL/GenBank/DDBJ whole genome shotgun (WGS) entry which is preliminary data.</text>
</comment>
<feature type="region of interest" description="Disordered" evidence="1">
    <location>
        <begin position="1"/>
        <end position="35"/>
    </location>
</feature>
<feature type="region of interest" description="Disordered" evidence="1">
    <location>
        <begin position="176"/>
        <end position="215"/>
    </location>
</feature>
<sequence>MEAAAAPSPAHFTQTDGRDHAPSLQTDSGGHTYLGSMDTSSSLKELFAAQKDRDQALMSRLRLANEERDEALLRAKHLQQSTAGMEVITPEFNMDQDVEAVLSHLAVADSALSVQQGGAVLLALLQKARQRRHDITTQEMVVLMDQRDRTAVKEELERADRERNEAVEQNQRLKEQLKDDGLHSETCLDQSSRPSRSALPRDRGSVLGIDGGQEPPMDLEHQLHVALQAEREAGSKIHRLERLVEVLRKKVGTGNLRSVI</sequence>
<gene>
    <name evidence="2" type="ORF">NHX12_019075</name>
</gene>
<evidence type="ECO:0000313" key="2">
    <source>
        <dbReference type="EMBL" id="KAJ3612817.1"/>
    </source>
</evidence>
<name>A0A9Q0ESG2_9TELE</name>
<proteinExistence type="predicted"/>
<reference evidence="2" key="1">
    <citation type="submission" date="2022-07" db="EMBL/GenBank/DDBJ databases">
        <title>Chromosome-level genome of Muraenolepis orangiensis.</title>
        <authorList>
            <person name="Kim J."/>
        </authorList>
    </citation>
    <scope>NUCLEOTIDE SEQUENCE</scope>
    <source>
        <strain evidence="2">KU_S4_2022</strain>
        <tissue evidence="2">Muscle</tissue>
    </source>
</reference>
<accession>A0A9Q0ESG2</accession>
<organism evidence="2 3">
    <name type="scientific">Muraenolepis orangiensis</name>
    <name type="common">Patagonian moray cod</name>
    <dbReference type="NCBI Taxonomy" id="630683"/>
    <lineage>
        <taxon>Eukaryota</taxon>
        <taxon>Metazoa</taxon>
        <taxon>Chordata</taxon>
        <taxon>Craniata</taxon>
        <taxon>Vertebrata</taxon>
        <taxon>Euteleostomi</taxon>
        <taxon>Actinopterygii</taxon>
        <taxon>Neopterygii</taxon>
        <taxon>Teleostei</taxon>
        <taxon>Neoteleostei</taxon>
        <taxon>Acanthomorphata</taxon>
        <taxon>Zeiogadaria</taxon>
        <taxon>Gadariae</taxon>
        <taxon>Gadiformes</taxon>
        <taxon>Muraenolepidoidei</taxon>
        <taxon>Muraenolepididae</taxon>
        <taxon>Muraenolepis</taxon>
    </lineage>
</organism>
<keyword evidence="3" id="KW-1185">Reference proteome</keyword>
<evidence type="ECO:0000313" key="3">
    <source>
        <dbReference type="Proteomes" id="UP001148018"/>
    </source>
</evidence>
<evidence type="ECO:0000256" key="1">
    <source>
        <dbReference type="SAM" id="MobiDB-lite"/>
    </source>
</evidence>
<dbReference type="EMBL" id="JANIIK010000035">
    <property type="protein sequence ID" value="KAJ3612817.1"/>
    <property type="molecule type" value="Genomic_DNA"/>
</dbReference>
<evidence type="ECO:0008006" key="4">
    <source>
        <dbReference type="Google" id="ProtNLM"/>
    </source>
</evidence>
<protein>
    <recommendedName>
        <fullName evidence="4">Mirror-image polydactyly 1</fullName>
    </recommendedName>
</protein>
<dbReference type="Proteomes" id="UP001148018">
    <property type="component" value="Unassembled WGS sequence"/>
</dbReference>
<dbReference type="AlphaFoldDB" id="A0A9Q0ESG2"/>
<dbReference type="InterPro" id="IPR026175">
    <property type="entry name" value="MIPOL1"/>
</dbReference>
<dbReference type="OrthoDB" id="6426880at2759"/>
<dbReference type="PANTHER" id="PTHR22089:SF2">
    <property type="entry name" value="MIRROR-IMAGE POLYDACTYLY GENE 1 PROTEIN"/>
    <property type="match status" value="1"/>
</dbReference>